<gene>
    <name evidence="3" type="ORF">GCM10023196_020080</name>
</gene>
<dbReference type="Pfam" id="PF04982">
    <property type="entry name" value="TM_HPP"/>
    <property type="match status" value="1"/>
</dbReference>
<keyword evidence="1" id="KW-0812">Transmembrane</keyword>
<protein>
    <recommendedName>
        <fullName evidence="2">HPP transmembrane region domain-containing protein</fullName>
    </recommendedName>
</protein>
<dbReference type="InterPro" id="IPR058581">
    <property type="entry name" value="TM_HPP"/>
</dbReference>
<evidence type="ECO:0000313" key="3">
    <source>
        <dbReference type="EMBL" id="GAA4623534.1"/>
    </source>
</evidence>
<feature type="transmembrane region" description="Helical" evidence="1">
    <location>
        <begin position="68"/>
        <end position="89"/>
    </location>
</feature>
<evidence type="ECO:0000313" key="4">
    <source>
        <dbReference type="Proteomes" id="UP001501442"/>
    </source>
</evidence>
<evidence type="ECO:0000256" key="1">
    <source>
        <dbReference type="SAM" id="Phobius"/>
    </source>
</evidence>
<keyword evidence="1" id="KW-1133">Transmembrane helix</keyword>
<evidence type="ECO:0000259" key="2">
    <source>
        <dbReference type="Pfam" id="PF04982"/>
    </source>
</evidence>
<dbReference type="Proteomes" id="UP001501442">
    <property type="component" value="Unassembled WGS sequence"/>
</dbReference>
<comment type="caution">
    <text evidence="3">The sequence shown here is derived from an EMBL/GenBank/DDBJ whole genome shotgun (WGS) entry which is preliminary data.</text>
</comment>
<dbReference type="RefSeq" id="WP_345430388.1">
    <property type="nucleotide sequence ID" value="NZ_BAABHK010000002.1"/>
</dbReference>
<accession>A0ABP8U671</accession>
<organism evidence="3 4">
    <name type="scientific">Actinoallomurus vinaceus</name>
    <dbReference type="NCBI Taxonomy" id="1080074"/>
    <lineage>
        <taxon>Bacteria</taxon>
        <taxon>Bacillati</taxon>
        <taxon>Actinomycetota</taxon>
        <taxon>Actinomycetes</taxon>
        <taxon>Streptosporangiales</taxon>
        <taxon>Thermomonosporaceae</taxon>
        <taxon>Actinoallomurus</taxon>
    </lineage>
</organism>
<dbReference type="EMBL" id="BAABHK010000002">
    <property type="protein sequence ID" value="GAA4623534.1"/>
    <property type="molecule type" value="Genomic_DNA"/>
</dbReference>
<feature type="transmembrane region" description="Helical" evidence="1">
    <location>
        <begin position="147"/>
        <end position="165"/>
    </location>
</feature>
<sequence length="179" mass="18134">MAVRRTSAQWSARFMVALRLLIQSGLLVAVIGVVGHFAGLVLVTSTVGPTAYLMLAHPDHVTARVRNAVAGHGVAIGSGLACAAAFGLWEHPPMTRLGNTTLNQAGATAPATAVTLAALTVMGSHHAPSAATAVLVSSGSAAPGRPLYGLVAGLVLVMILAPALVRLPGARRQTIELEG</sequence>
<name>A0ABP8U671_9ACTN</name>
<proteinExistence type="predicted"/>
<reference evidence="4" key="1">
    <citation type="journal article" date="2019" name="Int. J. Syst. Evol. Microbiol.">
        <title>The Global Catalogue of Microorganisms (GCM) 10K type strain sequencing project: providing services to taxonomists for standard genome sequencing and annotation.</title>
        <authorList>
            <consortium name="The Broad Institute Genomics Platform"/>
            <consortium name="The Broad Institute Genome Sequencing Center for Infectious Disease"/>
            <person name="Wu L."/>
            <person name="Ma J."/>
        </authorList>
    </citation>
    <scope>NUCLEOTIDE SEQUENCE [LARGE SCALE GENOMIC DNA]</scope>
    <source>
        <strain evidence="4">JCM 17939</strain>
    </source>
</reference>
<keyword evidence="1" id="KW-0472">Membrane</keyword>
<keyword evidence="4" id="KW-1185">Reference proteome</keyword>
<feature type="domain" description="HPP transmembrane region" evidence="2">
    <location>
        <begin position="13"/>
        <end position="165"/>
    </location>
</feature>